<dbReference type="STRING" id="283909.R7UI69"/>
<dbReference type="PROSITE" id="PS51725">
    <property type="entry name" value="ABM"/>
    <property type="match status" value="1"/>
</dbReference>
<dbReference type="InterPro" id="IPR007138">
    <property type="entry name" value="ABM_dom"/>
</dbReference>
<dbReference type="InterPro" id="IPR002048">
    <property type="entry name" value="EF_hand_dom"/>
</dbReference>
<dbReference type="EMBL" id="KB300813">
    <property type="protein sequence ID" value="ELU06259.1"/>
    <property type="molecule type" value="Genomic_DNA"/>
</dbReference>
<dbReference type="OrthoDB" id="289247at2759"/>
<dbReference type="EnsemblMetazoa" id="CapteT223705">
    <property type="protein sequence ID" value="CapteP223705"/>
    <property type="gene ID" value="CapteG223705"/>
</dbReference>
<dbReference type="EMBL" id="AMQN01007492">
    <property type="status" value="NOT_ANNOTATED_CDS"/>
    <property type="molecule type" value="Genomic_DNA"/>
</dbReference>
<feature type="domain" description="ABM" evidence="2">
    <location>
        <begin position="242"/>
        <end position="330"/>
    </location>
</feature>
<dbReference type="OMA" id="EDSQWMI"/>
<dbReference type="Gene3D" id="1.10.238.10">
    <property type="entry name" value="EF-hand"/>
    <property type="match status" value="1"/>
</dbReference>
<accession>R7UI69</accession>
<dbReference type="GO" id="GO:0005737">
    <property type="term" value="C:cytoplasm"/>
    <property type="evidence" value="ECO:0007669"/>
    <property type="project" value="TreeGrafter"/>
</dbReference>
<reference evidence="5" key="1">
    <citation type="submission" date="2012-12" db="EMBL/GenBank/DDBJ databases">
        <authorList>
            <person name="Hellsten U."/>
            <person name="Grimwood J."/>
            <person name="Chapman J.A."/>
            <person name="Shapiro H."/>
            <person name="Aerts A."/>
            <person name="Otillar R.P."/>
            <person name="Terry A.Y."/>
            <person name="Boore J.L."/>
            <person name="Simakov O."/>
            <person name="Marletaz F."/>
            <person name="Cho S.-J."/>
            <person name="Edsinger-Gonzales E."/>
            <person name="Havlak P."/>
            <person name="Kuo D.-H."/>
            <person name="Larsson T."/>
            <person name="Lv J."/>
            <person name="Arendt D."/>
            <person name="Savage R."/>
            <person name="Osoegawa K."/>
            <person name="de Jong P."/>
            <person name="Lindberg D.R."/>
            <person name="Seaver E.C."/>
            <person name="Weisblat D.A."/>
            <person name="Putnam N.H."/>
            <person name="Grigoriev I.V."/>
            <person name="Rokhsar D.S."/>
        </authorList>
    </citation>
    <scope>NUCLEOTIDE SEQUENCE</scope>
    <source>
        <strain evidence="5">I ESC-2004</strain>
    </source>
</reference>
<protein>
    <recommendedName>
        <fullName evidence="6">ABM domain-containing protein</fullName>
    </recommendedName>
</protein>
<evidence type="ECO:0000259" key="2">
    <source>
        <dbReference type="PROSITE" id="PS51725"/>
    </source>
</evidence>
<dbReference type="AlphaFoldDB" id="R7UI69"/>
<reference evidence="3 5" key="2">
    <citation type="journal article" date="2013" name="Nature">
        <title>Insights into bilaterian evolution from three spiralian genomes.</title>
        <authorList>
            <person name="Simakov O."/>
            <person name="Marletaz F."/>
            <person name="Cho S.J."/>
            <person name="Edsinger-Gonzales E."/>
            <person name="Havlak P."/>
            <person name="Hellsten U."/>
            <person name="Kuo D.H."/>
            <person name="Larsson T."/>
            <person name="Lv J."/>
            <person name="Arendt D."/>
            <person name="Savage R."/>
            <person name="Osoegawa K."/>
            <person name="de Jong P."/>
            <person name="Grimwood J."/>
            <person name="Chapman J.A."/>
            <person name="Shapiro H."/>
            <person name="Aerts A."/>
            <person name="Otillar R.P."/>
            <person name="Terry A.Y."/>
            <person name="Boore J.L."/>
            <person name="Grigoriev I.V."/>
            <person name="Lindberg D.R."/>
            <person name="Seaver E.C."/>
            <person name="Weisblat D.A."/>
            <person name="Putnam N.H."/>
            <person name="Rokhsar D.S."/>
        </authorList>
    </citation>
    <scope>NUCLEOTIDE SEQUENCE</scope>
    <source>
        <strain evidence="3 5">I ESC-2004</strain>
    </source>
</reference>
<dbReference type="HOGENOM" id="CLU_041553_3_0_1"/>
<reference evidence="4" key="3">
    <citation type="submission" date="2015-06" db="UniProtKB">
        <authorList>
            <consortium name="EnsemblMetazoa"/>
        </authorList>
    </citation>
    <scope>IDENTIFICATION</scope>
</reference>
<dbReference type="PANTHER" id="PTHR12178">
    <property type="entry name" value="EF-HAND DOMAIN-CONTAINING PROTEIN"/>
    <property type="match status" value="1"/>
</dbReference>
<dbReference type="PANTHER" id="PTHR12178:SF10">
    <property type="entry name" value="N-TERMINAL EF-HAND CALCIUM-BINDING PROTEIN 1-LIKE ISOFORM X1"/>
    <property type="match status" value="1"/>
</dbReference>
<organism evidence="3">
    <name type="scientific">Capitella teleta</name>
    <name type="common">Polychaete worm</name>
    <dbReference type="NCBI Taxonomy" id="283909"/>
    <lineage>
        <taxon>Eukaryota</taxon>
        <taxon>Metazoa</taxon>
        <taxon>Spiralia</taxon>
        <taxon>Lophotrochozoa</taxon>
        <taxon>Annelida</taxon>
        <taxon>Polychaeta</taxon>
        <taxon>Sedentaria</taxon>
        <taxon>Scolecida</taxon>
        <taxon>Capitellidae</taxon>
        <taxon>Capitella</taxon>
    </lineage>
</organism>
<dbReference type="SUPFAM" id="SSF47473">
    <property type="entry name" value="EF-hand"/>
    <property type="match status" value="1"/>
</dbReference>
<name>R7UI69_CAPTE</name>
<feature type="domain" description="EF-hand" evidence="1">
    <location>
        <begin position="39"/>
        <end position="74"/>
    </location>
</feature>
<proteinExistence type="predicted"/>
<evidence type="ECO:0000313" key="3">
    <source>
        <dbReference type="EMBL" id="ELU06259.1"/>
    </source>
</evidence>
<evidence type="ECO:0000313" key="5">
    <source>
        <dbReference type="Proteomes" id="UP000014760"/>
    </source>
</evidence>
<dbReference type="GO" id="GO:0042984">
    <property type="term" value="P:regulation of amyloid precursor protein biosynthetic process"/>
    <property type="evidence" value="ECO:0007669"/>
    <property type="project" value="TreeGrafter"/>
</dbReference>
<evidence type="ECO:0000259" key="1">
    <source>
        <dbReference type="PROSITE" id="PS50222"/>
    </source>
</evidence>
<dbReference type="InterPro" id="IPR011008">
    <property type="entry name" value="Dimeric_a/b-barrel"/>
</dbReference>
<dbReference type="Gene3D" id="3.30.70.100">
    <property type="match status" value="1"/>
</dbReference>
<dbReference type="GO" id="GO:0005509">
    <property type="term" value="F:calcium ion binding"/>
    <property type="evidence" value="ECO:0007669"/>
    <property type="project" value="InterPro"/>
</dbReference>
<sequence length="351" mass="39950">MDKEPGMSIFLDVFRRADKNDSETLSWEQFRSFFADGIFAEGEMQKLFNKIDTHNTNEIDTGELCLYMSQHLGAFKAVFAAIETLNASVSTALKQTSEEYEKVSQEDQFLTRFFLREILSQMCALHRPLVSASDAIESEAIRTNPNQPGISTDEQAVAAKTTIEAENLASVHPTEIIPGRFARRARRQLSTQTSWPPEAPGGAMALQMDRLTTLIDRLENKVNFANAMDENILDFSEEKMLNIVLRKMTVADGQMKAFRSHLKSYVSDLTEAPGYIHVNIRHYANTTGFLVYEIWSSEEEWKNFLPSSPSKKFRKENVDFLEMPEVMSTLKVPEQTNSKYGFNFGFNVVKF</sequence>
<dbReference type="InterPro" id="IPR039862">
    <property type="entry name" value="NECAB1/2/3"/>
</dbReference>
<evidence type="ECO:0000313" key="4">
    <source>
        <dbReference type="EnsemblMetazoa" id="CapteP223705"/>
    </source>
</evidence>
<gene>
    <name evidence="3" type="ORF">CAPTEDRAFT_223705</name>
</gene>
<dbReference type="SUPFAM" id="SSF54909">
    <property type="entry name" value="Dimeric alpha+beta barrel"/>
    <property type="match status" value="1"/>
</dbReference>
<keyword evidence="5" id="KW-1185">Reference proteome</keyword>
<dbReference type="Proteomes" id="UP000014760">
    <property type="component" value="Unassembled WGS sequence"/>
</dbReference>
<dbReference type="Pfam" id="PF03992">
    <property type="entry name" value="ABM"/>
    <property type="match status" value="1"/>
</dbReference>
<dbReference type="InterPro" id="IPR011992">
    <property type="entry name" value="EF-hand-dom_pair"/>
</dbReference>
<dbReference type="PROSITE" id="PS50222">
    <property type="entry name" value="EF_HAND_2"/>
    <property type="match status" value="1"/>
</dbReference>
<evidence type="ECO:0008006" key="6">
    <source>
        <dbReference type="Google" id="ProtNLM"/>
    </source>
</evidence>